<dbReference type="EMBL" id="RCHU02000001">
    <property type="protein sequence ID" value="KAL3612388.1"/>
    <property type="molecule type" value="Genomic_DNA"/>
</dbReference>
<name>A0ACC4D4R6_POPAL</name>
<organism evidence="1 2">
    <name type="scientific">Populus alba</name>
    <name type="common">White poplar</name>
    <dbReference type="NCBI Taxonomy" id="43335"/>
    <lineage>
        <taxon>Eukaryota</taxon>
        <taxon>Viridiplantae</taxon>
        <taxon>Streptophyta</taxon>
        <taxon>Embryophyta</taxon>
        <taxon>Tracheophyta</taxon>
        <taxon>Spermatophyta</taxon>
        <taxon>Magnoliopsida</taxon>
        <taxon>eudicotyledons</taxon>
        <taxon>Gunneridae</taxon>
        <taxon>Pentapetalae</taxon>
        <taxon>rosids</taxon>
        <taxon>fabids</taxon>
        <taxon>Malpighiales</taxon>
        <taxon>Salicaceae</taxon>
        <taxon>Saliceae</taxon>
        <taxon>Populus</taxon>
    </lineage>
</organism>
<keyword evidence="2" id="KW-1185">Reference proteome</keyword>
<proteinExistence type="predicted"/>
<evidence type="ECO:0000313" key="2">
    <source>
        <dbReference type="Proteomes" id="UP000309997"/>
    </source>
</evidence>
<sequence length="82" mass="9107">MESAVGNSCAMHCVVIKGTNSQRKIELLIWEAKLLCHTCYNGGHHQKVQIPFSSTNYTELAIVYYYLGLTAVSSIHALSYEA</sequence>
<protein>
    <submittedName>
        <fullName evidence="1">Uncharacterized protein</fullName>
    </submittedName>
</protein>
<gene>
    <name evidence="1" type="ORF">D5086_003408</name>
</gene>
<dbReference type="Proteomes" id="UP000309997">
    <property type="component" value="Unassembled WGS sequence"/>
</dbReference>
<comment type="caution">
    <text evidence="1">The sequence shown here is derived from an EMBL/GenBank/DDBJ whole genome shotgun (WGS) entry which is preliminary data.</text>
</comment>
<accession>A0ACC4D4R6</accession>
<evidence type="ECO:0000313" key="1">
    <source>
        <dbReference type="EMBL" id="KAL3612388.1"/>
    </source>
</evidence>
<reference evidence="1 2" key="1">
    <citation type="journal article" date="2024" name="Plant Biotechnol. J.">
        <title>Genome and CRISPR/Cas9 system of a widespread forest tree (Populus alba) in the world.</title>
        <authorList>
            <person name="Liu Y.J."/>
            <person name="Jiang P.F."/>
            <person name="Han X.M."/>
            <person name="Li X.Y."/>
            <person name="Wang H.M."/>
            <person name="Wang Y.J."/>
            <person name="Wang X.X."/>
            <person name="Zeng Q.Y."/>
        </authorList>
    </citation>
    <scope>NUCLEOTIDE SEQUENCE [LARGE SCALE GENOMIC DNA]</scope>
    <source>
        <strain evidence="2">cv. PAL-ZL1</strain>
    </source>
</reference>